<dbReference type="RefSeq" id="WP_148939015.1">
    <property type="nucleotide sequence ID" value="NZ_VTEI01000003.1"/>
</dbReference>
<organism evidence="13 14">
    <name type="scientific">Rossellomorea vietnamensis</name>
    <dbReference type="NCBI Taxonomy" id="218284"/>
    <lineage>
        <taxon>Bacteria</taxon>
        <taxon>Bacillati</taxon>
        <taxon>Bacillota</taxon>
        <taxon>Bacilli</taxon>
        <taxon>Bacillales</taxon>
        <taxon>Bacillaceae</taxon>
        <taxon>Rossellomorea</taxon>
    </lineage>
</organism>
<comment type="caution">
    <text evidence="13">The sequence shown here is derived from an EMBL/GenBank/DDBJ whole genome shotgun (WGS) entry which is preliminary data.</text>
</comment>
<keyword evidence="7 10" id="KW-1133">Transmembrane helix</keyword>
<comment type="similarity">
    <text evidence="2">Belongs to the ABC-4 integral membrane protein family. HrtB subfamily.</text>
</comment>
<dbReference type="OrthoDB" id="9784014at2"/>
<gene>
    <name evidence="13" type="ORF">FZC78_07415</name>
</gene>
<evidence type="ECO:0000256" key="10">
    <source>
        <dbReference type="SAM" id="Phobius"/>
    </source>
</evidence>
<evidence type="ECO:0000256" key="6">
    <source>
        <dbReference type="ARBA" id="ARBA00022692"/>
    </source>
</evidence>
<evidence type="ECO:0000259" key="11">
    <source>
        <dbReference type="Pfam" id="PF02687"/>
    </source>
</evidence>
<comment type="subcellular location">
    <subcellularLocation>
        <location evidence="1">Cell membrane</location>
        <topology evidence="1">Multi-pass membrane protein</topology>
    </subcellularLocation>
</comment>
<dbReference type="PANTHER" id="PTHR43738">
    <property type="entry name" value="ABC TRANSPORTER, MEMBRANE PROTEIN"/>
    <property type="match status" value="1"/>
</dbReference>
<evidence type="ECO:0000256" key="8">
    <source>
        <dbReference type="ARBA" id="ARBA00023136"/>
    </source>
</evidence>
<evidence type="ECO:0000256" key="3">
    <source>
        <dbReference type="ARBA" id="ARBA00011131"/>
    </source>
</evidence>
<feature type="transmembrane region" description="Helical" evidence="10">
    <location>
        <begin position="273"/>
        <end position="296"/>
    </location>
</feature>
<sequence>MNLFTLSWKNLLHRKTLTILTVLAVSVATALIVFIFLVNDGLSKNVGKGYGPFQGVVGAEGSASQLILNTFYHVGAPTGNIDYELYEELAENRFVDMAIPMTRGDSYKGSPIVGVPSDYLSIRYPEAVLQDGTIYKSAGEVVAGSYAAEQLGLKVGDEFHGEHGVTETAGAHEEFTFKIAGILPKLGTPDDKALFTTLDTAWLVHEDHAEEEAQSGAEAEHHEGEITAILIKPKGIMDVAVIKANYDELDGVQVAYSGKETANILSIVDTGAGLVKVIAFATVLVAAISILLSLSAMAAERKKDIGLLRLIGKPKSYIMAGMMAEANLLTISGILLGILLGHAGTYFLQDLIFSYAGINLAPFTPILAEVYLLLGGILLCTAVTLVPAIRSYRVDPVQLFQT</sequence>
<comment type="function">
    <text evidence="9">Part of the ABC transporter complex hrt involved in hemin import. Responsible for the translocation of the substrate across the membrane.</text>
</comment>
<feature type="transmembrane region" description="Helical" evidence="10">
    <location>
        <begin position="370"/>
        <end position="389"/>
    </location>
</feature>
<proteinExistence type="inferred from homology"/>
<dbReference type="InterPro" id="IPR051125">
    <property type="entry name" value="ABC-4/HrtB_transporter"/>
</dbReference>
<evidence type="ECO:0000256" key="7">
    <source>
        <dbReference type="ARBA" id="ARBA00022989"/>
    </source>
</evidence>
<feature type="domain" description="MacB-like periplasmic core" evidence="12">
    <location>
        <begin position="18"/>
        <end position="208"/>
    </location>
</feature>
<evidence type="ECO:0000256" key="2">
    <source>
        <dbReference type="ARBA" id="ARBA00008697"/>
    </source>
</evidence>
<comment type="subunit">
    <text evidence="3">The complex is composed of two ATP-binding proteins (HrtA), two transmembrane proteins (HrtB) and a solute-binding protein.</text>
</comment>
<dbReference type="Proteomes" id="UP000322267">
    <property type="component" value="Unassembled WGS sequence"/>
</dbReference>
<dbReference type="EMBL" id="VTEI01000003">
    <property type="protein sequence ID" value="TYS17681.1"/>
    <property type="molecule type" value="Genomic_DNA"/>
</dbReference>
<feature type="domain" description="ABC3 transporter permease C-terminal" evidence="11">
    <location>
        <begin position="277"/>
        <end position="395"/>
    </location>
</feature>
<evidence type="ECO:0000256" key="4">
    <source>
        <dbReference type="ARBA" id="ARBA00016962"/>
    </source>
</evidence>
<dbReference type="GO" id="GO:0005886">
    <property type="term" value="C:plasma membrane"/>
    <property type="evidence" value="ECO:0007669"/>
    <property type="project" value="UniProtKB-SubCell"/>
</dbReference>
<keyword evidence="5" id="KW-1003">Cell membrane</keyword>
<dbReference type="InterPro" id="IPR025857">
    <property type="entry name" value="MacB_PCD"/>
</dbReference>
<dbReference type="PANTHER" id="PTHR43738:SF2">
    <property type="entry name" value="ABC TRANSPORTER PERMEASE"/>
    <property type="match status" value="1"/>
</dbReference>
<name>A0A5D4NVH7_9BACI</name>
<keyword evidence="6 10" id="KW-0812">Transmembrane</keyword>
<reference evidence="13 14" key="1">
    <citation type="submission" date="2019-08" db="EMBL/GenBank/DDBJ databases">
        <title>Bacillus genomes from the desert of Cuatro Cienegas, Coahuila.</title>
        <authorList>
            <person name="Olmedo-Alvarez G."/>
        </authorList>
    </citation>
    <scope>NUCLEOTIDE SEQUENCE [LARGE SCALE GENOMIC DNA]</scope>
    <source>
        <strain evidence="13 14">CH34_1T</strain>
    </source>
</reference>
<protein>
    <recommendedName>
        <fullName evidence="4">Putative hemin transport system permease protein HrtB</fullName>
    </recommendedName>
</protein>
<accession>A0A5D4NVH7</accession>
<evidence type="ECO:0000313" key="14">
    <source>
        <dbReference type="Proteomes" id="UP000322267"/>
    </source>
</evidence>
<evidence type="ECO:0000259" key="12">
    <source>
        <dbReference type="Pfam" id="PF12704"/>
    </source>
</evidence>
<evidence type="ECO:0000256" key="1">
    <source>
        <dbReference type="ARBA" id="ARBA00004651"/>
    </source>
</evidence>
<evidence type="ECO:0000313" key="13">
    <source>
        <dbReference type="EMBL" id="TYS17681.1"/>
    </source>
</evidence>
<dbReference type="Pfam" id="PF12704">
    <property type="entry name" value="MacB_PCD"/>
    <property type="match status" value="1"/>
</dbReference>
<evidence type="ECO:0000256" key="9">
    <source>
        <dbReference type="ARBA" id="ARBA00024973"/>
    </source>
</evidence>
<dbReference type="InterPro" id="IPR003838">
    <property type="entry name" value="ABC3_permease_C"/>
</dbReference>
<feature type="transmembrane region" description="Helical" evidence="10">
    <location>
        <begin position="17"/>
        <end position="38"/>
    </location>
</feature>
<feature type="transmembrane region" description="Helical" evidence="10">
    <location>
        <begin position="317"/>
        <end position="340"/>
    </location>
</feature>
<keyword evidence="8 10" id="KW-0472">Membrane</keyword>
<evidence type="ECO:0000256" key="5">
    <source>
        <dbReference type="ARBA" id="ARBA00022475"/>
    </source>
</evidence>
<dbReference type="AlphaFoldDB" id="A0A5D4NVH7"/>
<dbReference type="Pfam" id="PF02687">
    <property type="entry name" value="FtsX"/>
    <property type="match status" value="1"/>
</dbReference>